<reference evidence="2 3" key="1">
    <citation type="submission" date="2018-09" db="EMBL/GenBank/DDBJ databases">
        <title>Genome sequencing of strain 6GH32-13.</title>
        <authorList>
            <person name="Weon H.-Y."/>
            <person name="Heo J."/>
            <person name="Kwon S.-W."/>
        </authorList>
    </citation>
    <scope>NUCLEOTIDE SEQUENCE [LARGE SCALE GENOMIC DNA]</scope>
    <source>
        <strain evidence="2 3">5GH32-13</strain>
    </source>
</reference>
<evidence type="ECO:0000256" key="1">
    <source>
        <dbReference type="SAM" id="MobiDB-lite"/>
    </source>
</evidence>
<protein>
    <submittedName>
        <fullName evidence="2">Uncharacterized protein</fullName>
    </submittedName>
</protein>
<evidence type="ECO:0000313" key="2">
    <source>
        <dbReference type="EMBL" id="AXY78100.1"/>
    </source>
</evidence>
<name>A0A3B7MYC7_9BACT</name>
<feature type="region of interest" description="Disordered" evidence="1">
    <location>
        <begin position="32"/>
        <end position="75"/>
    </location>
</feature>
<sequence length="75" mass="8344">MIKAAPGEELASLAARRDRARLDFLVLLRQGKRTEEKSAAGTPAQRKEGSKAQKIERIEDQKNKNLSKQTVLPNS</sequence>
<proteinExistence type="predicted"/>
<organism evidence="2 3">
    <name type="scientific">Paraflavitalea soli</name>
    <dbReference type="NCBI Taxonomy" id="2315862"/>
    <lineage>
        <taxon>Bacteria</taxon>
        <taxon>Pseudomonadati</taxon>
        <taxon>Bacteroidota</taxon>
        <taxon>Chitinophagia</taxon>
        <taxon>Chitinophagales</taxon>
        <taxon>Chitinophagaceae</taxon>
        <taxon>Paraflavitalea</taxon>
    </lineage>
</organism>
<dbReference type="AlphaFoldDB" id="A0A3B7MYC7"/>
<feature type="compositionally biased region" description="Polar residues" evidence="1">
    <location>
        <begin position="64"/>
        <end position="75"/>
    </location>
</feature>
<dbReference type="KEGG" id="pseg:D3H65_30715"/>
<accession>A0A3B7MYC7</accession>
<dbReference type="EMBL" id="CP032157">
    <property type="protein sequence ID" value="AXY78100.1"/>
    <property type="molecule type" value="Genomic_DNA"/>
</dbReference>
<dbReference type="Proteomes" id="UP000263900">
    <property type="component" value="Chromosome"/>
</dbReference>
<keyword evidence="3" id="KW-1185">Reference proteome</keyword>
<gene>
    <name evidence="2" type="ORF">D3H65_30715</name>
</gene>
<feature type="compositionally biased region" description="Basic and acidic residues" evidence="1">
    <location>
        <begin position="45"/>
        <end position="63"/>
    </location>
</feature>
<evidence type="ECO:0000313" key="3">
    <source>
        <dbReference type="Proteomes" id="UP000263900"/>
    </source>
</evidence>